<name>A0ABQ0FLY9_APOSI</name>
<dbReference type="InterPro" id="IPR006916">
    <property type="entry name" value="POPDC1-3"/>
</dbReference>
<sequence>MRASLRKERNTVDISLRPTRSACERWDLRFDMFSFVETLSEPAKASRAPKMSANGSTVAQLLWQRPVCSSWRQDVEGAVYHLANCFLLMGFMAGSGVYGCFYLFGILGPGFLCCVLWGWFDACGLDVVLWNALLAVACLFQLAQLVHRVRVNTLPEEFTVLYRTLCLPLRVPMQVYKEIVHCCHEQVLTLATGQTYAVEGETPINRLSLLLSGRVRVSQDGQFLHYIFPYQFMDSPEWESLHPSEEGTFQVTLTAETECSYISWPRKNLHLLLNRERYISRLFSALLGYDISEKLYTLNDKLFAKFGLRFDIRLPSLYHVLSPSASDGEPESEKDDEEVLEAAVSPAQARPICIVPTPPCSPPAATTNFPVPLPRPRMPRPDSGTLGEDSTSLVLEDFEEVSGSESFMDYRSDGEYMR</sequence>
<dbReference type="SUPFAM" id="SSF51206">
    <property type="entry name" value="cAMP-binding domain-like"/>
    <property type="match status" value="1"/>
</dbReference>
<evidence type="ECO:0000256" key="1">
    <source>
        <dbReference type="ARBA" id="ARBA00004141"/>
    </source>
</evidence>
<reference evidence="9 10" key="1">
    <citation type="submission" date="2024-08" db="EMBL/GenBank/DDBJ databases">
        <title>The draft genome of Apodemus speciosus.</title>
        <authorList>
            <person name="Nabeshima K."/>
            <person name="Suzuki S."/>
            <person name="Onuma M."/>
        </authorList>
    </citation>
    <scope>NUCLEOTIDE SEQUENCE [LARGE SCALE GENOMIC DNA]</scope>
    <source>
        <strain evidence="9">IB14-021</strain>
    </source>
</reference>
<evidence type="ECO:0000313" key="10">
    <source>
        <dbReference type="Proteomes" id="UP001623349"/>
    </source>
</evidence>
<evidence type="ECO:0000256" key="7">
    <source>
        <dbReference type="SAM" id="Phobius"/>
    </source>
</evidence>
<dbReference type="Proteomes" id="UP001623349">
    <property type="component" value="Unassembled WGS sequence"/>
</dbReference>
<feature type="domain" description="POPDC1-3" evidence="8">
    <location>
        <begin position="76"/>
        <end position="301"/>
    </location>
</feature>
<comment type="similarity">
    <text evidence="2">Belongs to the popeye family.</text>
</comment>
<evidence type="ECO:0000256" key="4">
    <source>
        <dbReference type="ARBA" id="ARBA00022989"/>
    </source>
</evidence>
<proteinExistence type="inferred from homology"/>
<comment type="subcellular location">
    <subcellularLocation>
        <location evidence="1">Membrane</location>
        <topology evidence="1">Multi-pass membrane protein</topology>
    </subcellularLocation>
</comment>
<evidence type="ECO:0000256" key="5">
    <source>
        <dbReference type="ARBA" id="ARBA00023136"/>
    </source>
</evidence>
<dbReference type="Pfam" id="PF04831">
    <property type="entry name" value="POPDC1-3"/>
    <property type="match status" value="1"/>
</dbReference>
<feature type="transmembrane region" description="Helical" evidence="7">
    <location>
        <begin position="127"/>
        <end position="146"/>
    </location>
</feature>
<dbReference type="PANTHER" id="PTHR12101">
    <property type="entry name" value="POPEYE DOMAIN CONTAINING PROTEIN"/>
    <property type="match status" value="1"/>
</dbReference>
<keyword evidence="5 7" id="KW-0472">Membrane</keyword>
<evidence type="ECO:0000256" key="6">
    <source>
        <dbReference type="SAM" id="MobiDB-lite"/>
    </source>
</evidence>
<dbReference type="InterPro" id="IPR055272">
    <property type="entry name" value="POPDC1-3_dom"/>
</dbReference>
<organism evidence="9 10">
    <name type="scientific">Apodemus speciosus</name>
    <name type="common">Large Japanese field mouse</name>
    <dbReference type="NCBI Taxonomy" id="105296"/>
    <lineage>
        <taxon>Eukaryota</taxon>
        <taxon>Metazoa</taxon>
        <taxon>Chordata</taxon>
        <taxon>Craniata</taxon>
        <taxon>Vertebrata</taxon>
        <taxon>Euteleostomi</taxon>
        <taxon>Mammalia</taxon>
        <taxon>Eutheria</taxon>
        <taxon>Euarchontoglires</taxon>
        <taxon>Glires</taxon>
        <taxon>Rodentia</taxon>
        <taxon>Myomorpha</taxon>
        <taxon>Muroidea</taxon>
        <taxon>Muridae</taxon>
        <taxon>Murinae</taxon>
        <taxon>Apodemus</taxon>
    </lineage>
</organism>
<protein>
    <submittedName>
        <fullName evidence="9">Popdc2 protein</fullName>
    </submittedName>
</protein>
<dbReference type="PANTHER" id="PTHR12101:SF15">
    <property type="entry name" value="POPEYE DOMAIN-CONTAINING PROTEIN 2"/>
    <property type="match status" value="1"/>
</dbReference>
<feature type="transmembrane region" description="Helical" evidence="7">
    <location>
        <begin position="101"/>
        <end position="120"/>
    </location>
</feature>
<feature type="transmembrane region" description="Helical" evidence="7">
    <location>
        <begin position="78"/>
        <end position="95"/>
    </location>
</feature>
<keyword evidence="3 7" id="KW-0812">Transmembrane</keyword>
<comment type="caution">
    <text evidence="9">The sequence shown here is derived from an EMBL/GenBank/DDBJ whole genome shotgun (WGS) entry which is preliminary data.</text>
</comment>
<feature type="region of interest" description="Disordered" evidence="6">
    <location>
        <begin position="365"/>
        <end position="406"/>
    </location>
</feature>
<dbReference type="Gene3D" id="2.60.120.10">
    <property type="entry name" value="Jelly Rolls"/>
    <property type="match status" value="1"/>
</dbReference>
<keyword evidence="10" id="KW-1185">Reference proteome</keyword>
<dbReference type="InterPro" id="IPR018490">
    <property type="entry name" value="cNMP-bd_dom_sf"/>
</dbReference>
<dbReference type="InterPro" id="IPR014710">
    <property type="entry name" value="RmlC-like_jellyroll"/>
</dbReference>
<keyword evidence="4 7" id="KW-1133">Transmembrane helix</keyword>
<evidence type="ECO:0000256" key="2">
    <source>
        <dbReference type="ARBA" id="ARBA00007146"/>
    </source>
</evidence>
<evidence type="ECO:0000313" key="9">
    <source>
        <dbReference type="EMBL" id="GAB1300268.1"/>
    </source>
</evidence>
<gene>
    <name evidence="9" type="ORF">APTSU1_001550600</name>
</gene>
<accession>A0ABQ0FLY9</accession>
<evidence type="ECO:0000259" key="8">
    <source>
        <dbReference type="Pfam" id="PF04831"/>
    </source>
</evidence>
<evidence type="ECO:0000256" key="3">
    <source>
        <dbReference type="ARBA" id="ARBA00022692"/>
    </source>
</evidence>
<dbReference type="EMBL" id="BAAFST010000016">
    <property type="protein sequence ID" value="GAB1300268.1"/>
    <property type="molecule type" value="Genomic_DNA"/>
</dbReference>